<keyword evidence="5" id="KW-1185">Reference proteome</keyword>
<dbReference type="Pfam" id="PF00908">
    <property type="entry name" value="dTDP_sugar_isom"/>
    <property type="match status" value="1"/>
</dbReference>
<comment type="function">
    <text evidence="3">Catalyzes the epimerization of the C3' and C5'positions of dTDP-6-deoxy-D-xylo-4-hexulose, forming dTDP-6-deoxy-L-lyxo-4-hexulose.</text>
</comment>
<dbReference type="STRING" id="1319815.HMPREF0202_02830"/>
<feature type="active site" description="Proton donor" evidence="1">
    <location>
        <position position="124"/>
    </location>
</feature>
<protein>
    <recommendedName>
        <fullName evidence="3">dTDP-4-dehydrorhamnose 3,5-epimerase</fullName>
        <ecNumber evidence="3">5.1.3.13</ecNumber>
    </recommendedName>
    <alternativeName>
        <fullName evidence="3">Thymidine diphospho-4-keto-rhamnose 3,5-epimerase</fullName>
    </alternativeName>
</protein>
<dbReference type="HOGENOM" id="CLU_090940_1_1_0"/>
<gene>
    <name evidence="4" type="ORF">HMPREF0202_02830</name>
</gene>
<feature type="active site" description="Proton acceptor" evidence="1">
    <location>
        <position position="55"/>
    </location>
</feature>
<dbReference type="EC" id="5.1.3.13" evidence="3"/>
<dbReference type="CDD" id="cd00438">
    <property type="entry name" value="cupin_RmlC"/>
    <property type="match status" value="1"/>
</dbReference>
<proteinExistence type="inferred from homology"/>
<dbReference type="GO" id="GO:0005829">
    <property type="term" value="C:cytosol"/>
    <property type="evidence" value="ECO:0007669"/>
    <property type="project" value="TreeGrafter"/>
</dbReference>
<dbReference type="GO" id="GO:0008830">
    <property type="term" value="F:dTDP-4-dehydrorhamnose 3,5-epimerase activity"/>
    <property type="evidence" value="ECO:0007669"/>
    <property type="project" value="UniProtKB-UniRule"/>
</dbReference>
<dbReference type="RefSeq" id="WP_023052356.1">
    <property type="nucleotide sequence ID" value="NZ_CP173065.2"/>
</dbReference>
<dbReference type="UniPathway" id="UPA00124"/>
<dbReference type="EMBL" id="AXZF01000178">
    <property type="protein sequence ID" value="ERT64402.1"/>
    <property type="molecule type" value="Genomic_DNA"/>
</dbReference>
<organism evidence="4 5">
    <name type="scientific">Cetobacterium somerae ATCC BAA-474</name>
    <dbReference type="NCBI Taxonomy" id="1319815"/>
    <lineage>
        <taxon>Bacteria</taxon>
        <taxon>Fusobacteriati</taxon>
        <taxon>Fusobacteriota</taxon>
        <taxon>Fusobacteriia</taxon>
        <taxon>Fusobacteriales</taxon>
        <taxon>Fusobacteriaceae</taxon>
        <taxon>Cetobacterium</taxon>
    </lineage>
</organism>
<dbReference type="GO" id="GO:0019305">
    <property type="term" value="P:dTDP-rhamnose biosynthetic process"/>
    <property type="evidence" value="ECO:0007669"/>
    <property type="project" value="UniProtKB-UniRule"/>
</dbReference>
<evidence type="ECO:0000313" key="5">
    <source>
        <dbReference type="Proteomes" id="UP000017081"/>
    </source>
</evidence>
<name>U7UY87_9FUSO</name>
<dbReference type="AlphaFoldDB" id="U7UY87"/>
<comment type="catalytic activity">
    <reaction evidence="3">
        <text>dTDP-4-dehydro-6-deoxy-alpha-D-glucose = dTDP-4-dehydro-beta-L-rhamnose</text>
        <dbReference type="Rhea" id="RHEA:16969"/>
        <dbReference type="ChEBI" id="CHEBI:57649"/>
        <dbReference type="ChEBI" id="CHEBI:62830"/>
        <dbReference type="EC" id="5.1.3.13"/>
    </reaction>
</comment>
<dbReference type="InterPro" id="IPR011051">
    <property type="entry name" value="RmlC_Cupin_sf"/>
</dbReference>
<accession>U7UY87</accession>
<evidence type="ECO:0000256" key="2">
    <source>
        <dbReference type="PIRSR" id="PIRSR600888-3"/>
    </source>
</evidence>
<comment type="subunit">
    <text evidence="3">Homodimer.</text>
</comment>
<sequence>MMTGLVVIEPKIYSDERGFFYEFFNKQQLLKYGIDEEFVQGNHSKSSFGVLRGLHFQKQQAQGKLIRVLKGEILDVVVDLRKGSETFGKYFKIVLSENNKKMLFVPKGFAHGFLTLQDDTEIEYLCTDFYAPAFESGVLWSDKDLKIDWELEKYGLKVKDLIISEKDKNQSTLKEFLEKGGEIN</sequence>
<dbReference type="InterPro" id="IPR014710">
    <property type="entry name" value="RmlC-like_jellyroll"/>
</dbReference>
<dbReference type="PANTHER" id="PTHR21047:SF2">
    <property type="entry name" value="THYMIDINE DIPHOSPHO-4-KETO-RHAMNOSE 3,5-EPIMERASE"/>
    <property type="match status" value="1"/>
</dbReference>
<evidence type="ECO:0000313" key="4">
    <source>
        <dbReference type="EMBL" id="ERT64402.1"/>
    </source>
</evidence>
<evidence type="ECO:0000256" key="3">
    <source>
        <dbReference type="RuleBase" id="RU364069"/>
    </source>
</evidence>
<dbReference type="NCBIfam" id="TIGR01221">
    <property type="entry name" value="rmlC"/>
    <property type="match status" value="1"/>
</dbReference>
<dbReference type="PATRIC" id="fig|1319815.3.peg.2695"/>
<dbReference type="GO" id="GO:0000271">
    <property type="term" value="P:polysaccharide biosynthetic process"/>
    <property type="evidence" value="ECO:0007669"/>
    <property type="project" value="TreeGrafter"/>
</dbReference>
<dbReference type="Gene3D" id="2.60.120.10">
    <property type="entry name" value="Jelly Rolls"/>
    <property type="match status" value="1"/>
</dbReference>
<dbReference type="eggNOG" id="COG1898">
    <property type="taxonomic scope" value="Bacteria"/>
</dbReference>
<dbReference type="SUPFAM" id="SSF51182">
    <property type="entry name" value="RmlC-like cupins"/>
    <property type="match status" value="1"/>
</dbReference>
<keyword evidence="3" id="KW-0413">Isomerase</keyword>
<dbReference type="Proteomes" id="UP000017081">
    <property type="component" value="Unassembled WGS sequence"/>
</dbReference>
<evidence type="ECO:0000256" key="1">
    <source>
        <dbReference type="PIRSR" id="PIRSR600888-1"/>
    </source>
</evidence>
<reference evidence="4 5" key="1">
    <citation type="submission" date="2013-08" db="EMBL/GenBank/DDBJ databases">
        <authorList>
            <person name="Weinstock G."/>
            <person name="Sodergren E."/>
            <person name="Wylie T."/>
            <person name="Fulton L."/>
            <person name="Fulton R."/>
            <person name="Fronick C."/>
            <person name="O'Laughlin M."/>
            <person name="Godfrey J."/>
            <person name="Miner T."/>
            <person name="Herter B."/>
            <person name="Appelbaum E."/>
            <person name="Cordes M."/>
            <person name="Lek S."/>
            <person name="Wollam A."/>
            <person name="Pepin K.H."/>
            <person name="Palsikar V.B."/>
            <person name="Mitreva M."/>
            <person name="Wilson R.K."/>
        </authorList>
    </citation>
    <scope>NUCLEOTIDE SEQUENCE [LARGE SCALE GENOMIC DNA]</scope>
    <source>
        <strain evidence="4 5">ATCC BAA-474</strain>
    </source>
</reference>
<dbReference type="PANTHER" id="PTHR21047">
    <property type="entry name" value="DTDP-6-DEOXY-D-GLUCOSE-3,5 EPIMERASE"/>
    <property type="match status" value="1"/>
</dbReference>
<comment type="similarity">
    <text evidence="3">Belongs to the dTDP-4-dehydrorhamnose 3,5-epimerase family.</text>
</comment>
<feature type="site" description="Participates in a stacking interaction with the thymidine ring of dTDP-4-oxo-6-deoxyglucose" evidence="2">
    <location>
        <position position="130"/>
    </location>
</feature>
<dbReference type="InterPro" id="IPR000888">
    <property type="entry name" value="RmlC-like"/>
</dbReference>
<comment type="pathway">
    <text evidence="3">Carbohydrate biosynthesis; dTDP-L-rhamnose biosynthesis.</text>
</comment>
<comment type="caution">
    <text evidence="4">The sequence shown here is derived from an EMBL/GenBank/DDBJ whole genome shotgun (WGS) entry which is preliminary data.</text>
</comment>